<gene>
    <name evidence="1" type="ORF">ARMOST_10430</name>
</gene>
<evidence type="ECO:0000313" key="2">
    <source>
        <dbReference type="Proteomes" id="UP000219338"/>
    </source>
</evidence>
<dbReference type="EMBL" id="FUEG01000007">
    <property type="protein sequence ID" value="SJL07087.1"/>
    <property type="molecule type" value="Genomic_DNA"/>
</dbReference>
<organism evidence="1 2">
    <name type="scientific">Armillaria ostoyae</name>
    <name type="common">Armillaria root rot fungus</name>
    <dbReference type="NCBI Taxonomy" id="47428"/>
    <lineage>
        <taxon>Eukaryota</taxon>
        <taxon>Fungi</taxon>
        <taxon>Dikarya</taxon>
        <taxon>Basidiomycota</taxon>
        <taxon>Agaricomycotina</taxon>
        <taxon>Agaricomycetes</taxon>
        <taxon>Agaricomycetidae</taxon>
        <taxon>Agaricales</taxon>
        <taxon>Marasmiineae</taxon>
        <taxon>Physalacriaceae</taxon>
        <taxon>Armillaria</taxon>
    </lineage>
</organism>
<sequence length="165" mass="17912">MAMPVGAVFSAPLFSRMLETMAPTVFTHNAVIVVDAPRNDPDPSPSTISLPMLNGHTDWYCLVYTTIFKVSGDDGAVHFCPGCYRRPRCSAQYPCPHHCQKPPHLCLLATPKRTSFSIPPLLSVLEMMTQSVSTLDAAIVPDALLNIPALILPKGIPSLLNERTG</sequence>
<accession>A0A284REA1</accession>
<keyword evidence="2" id="KW-1185">Reference proteome</keyword>
<proteinExistence type="predicted"/>
<name>A0A284REA1_ARMOS</name>
<dbReference type="AlphaFoldDB" id="A0A284REA1"/>
<evidence type="ECO:0000313" key="1">
    <source>
        <dbReference type="EMBL" id="SJL07087.1"/>
    </source>
</evidence>
<reference evidence="2" key="1">
    <citation type="journal article" date="2017" name="Nat. Ecol. Evol.">
        <title>Genome expansion and lineage-specific genetic innovations in the forest pathogenic fungi Armillaria.</title>
        <authorList>
            <person name="Sipos G."/>
            <person name="Prasanna A.N."/>
            <person name="Walter M.C."/>
            <person name="O'Connor E."/>
            <person name="Balint B."/>
            <person name="Krizsan K."/>
            <person name="Kiss B."/>
            <person name="Hess J."/>
            <person name="Varga T."/>
            <person name="Slot J."/>
            <person name="Riley R."/>
            <person name="Boka B."/>
            <person name="Rigling D."/>
            <person name="Barry K."/>
            <person name="Lee J."/>
            <person name="Mihaltcheva S."/>
            <person name="LaButti K."/>
            <person name="Lipzen A."/>
            <person name="Waldron R."/>
            <person name="Moloney N.M."/>
            <person name="Sperisen C."/>
            <person name="Kredics L."/>
            <person name="Vagvoelgyi C."/>
            <person name="Patrignani A."/>
            <person name="Fitzpatrick D."/>
            <person name="Nagy I."/>
            <person name="Doyle S."/>
            <person name="Anderson J.B."/>
            <person name="Grigoriev I.V."/>
            <person name="Gueldener U."/>
            <person name="Muensterkoetter M."/>
            <person name="Nagy L.G."/>
        </authorList>
    </citation>
    <scope>NUCLEOTIDE SEQUENCE [LARGE SCALE GENOMIC DNA]</scope>
    <source>
        <strain evidence="2">C18/9</strain>
    </source>
</reference>
<dbReference type="Proteomes" id="UP000219338">
    <property type="component" value="Unassembled WGS sequence"/>
</dbReference>
<protein>
    <submittedName>
        <fullName evidence="1">Uncharacterized protein</fullName>
    </submittedName>
</protein>